<comment type="caution">
    <text evidence="9">The sequence shown here is derived from an EMBL/GenBank/DDBJ whole genome shotgun (WGS) entry which is preliminary data.</text>
</comment>
<comment type="subunit">
    <text evidence="6">NDH-1 is composed of 14 different subunits. Subunits NuoB, C, D, E, F, and G constitute the peripheral sector of the complex.</text>
</comment>
<dbReference type="GO" id="GO:0008137">
    <property type="term" value="F:NADH dehydrogenase (ubiquinone) activity"/>
    <property type="evidence" value="ECO:0007669"/>
    <property type="project" value="InterPro"/>
</dbReference>
<reference evidence="9 10" key="1">
    <citation type="submission" date="2018-10" db="EMBL/GenBank/DDBJ databases">
        <title>Genomic Encyclopedia of Type Strains, Phase IV (KMG-IV): sequencing the most valuable type-strain genomes for metagenomic binning, comparative biology and taxonomic classification.</title>
        <authorList>
            <person name="Goeker M."/>
        </authorList>
    </citation>
    <scope>NUCLEOTIDE SEQUENCE [LARGE SCALE GENOMIC DNA]</scope>
    <source>
        <strain evidence="9 10">DSM 15521</strain>
    </source>
</reference>
<dbReference type="GO" id="GO:0015990">
    <property type="term" value="P:electron transport coupled proton transport"/>
    <property type="evidence" value="ECO:0007669"/>
    <property type="project" value="TreeGrafter"/>
</dbReference>
<dbReference type="EMBL" id="RBIE01000001">
    <property type="protein sequence ID" value="RKQ63680.1"/>
    <property type="molecule type" value="Genomic_DNA"/>
</dbReference>
<dbReference type="PANTHER" id="PTHR11995:SF14">
    <property type="entry name" value="NADH DEHYDROGENASE [UBIQUINONE] IRON-SULFUR PROTEIN 7, MITOCHONDRIAL"/>
    <property type="match status" value="1"/>
</dbReference>
<dbReference type="Gene3D" id="3.40.50.12280">
    <property type="match status" value="1"/>
</dbReference>
<dbReference type="InterPro" id="IPR006137">
    <property type="entry name" value="NADH_UbQ_OxRdtase-like_20kDa"/>
</dbReference>
<dbReference type="GO" id="GO:0005886">
    <property type="term" value="C:plasma membrane"/>
    <property type="evidence" value="ECO:0007669"/>
    <property type="project" value="UniProtKB-SubCell"/>
</dbReference>
<evidence type="ECO:0000256" key="4">
    <source>
        <dbReference type="ARBA" id="ARBA00022967"/>
    </source>
</evidence>
<feature type="domain" description="NADH:ubiquinone oxidoreductase-like 20kDa subunit" evidence="8">
    <location>
        <begin position="33"/>
        <end position="139"/>
    </location>
</feature>
<keyword evidence="6" id="KW-0830">Ubiquinone</keyword>
<keyword evidence="6" id="KW-0472">Membrane</keyword>
<name>A0A420W8N3_9BACT</name>
<dbReference type="GO" id="GO:0050136">
    <property type="term" value="F:NADH dehydrogenase (quinone) (non-electrogenic) activity"/>
    <property type="evidence" value="ECO:0007669"/>
    <property type="project" value="UniProtKB-UniRule"/>
</dbReference>
<dbReference type="RefSeq" id="WP_121169918.1">
    <property type="nucleotide sequence ID" value="NZ_RBIE01000001.1"/>
</dbReference>
<dbReference type="OrthoDB" id="9786737at2"/>
<dbReference type="GO" id="GO:0051539">
    <property type="term" value="F:4 iron, 4 sulfur cluster binding"/>
    <property type="evidence" value="ECO:0007669"/>
    <property type="project" value="UniProtKB-KW"/>
</dbReference>
<evidence type="ECO:0000256" key="7">
    <source>
        <dbReference type="RuleBase" id="RU004464"/>
    </source>
</evidence>
<dbReference type="PANTHER" id="PTHR11995">
    <property type="entry name" value="NADH DEHYDROGENASE"/>
    <property type="match status" value="1"/>
</dbReference>
<comment type="function">
    <text evidence="6">NDH-1 shuttles electrons from NADH, via FMN and iron-sulfur (Fe-S) centers, to quinones in the respiratory chain. The immediate electron acceptor for the enzyme in this species is believed to be ubiquinone. Couples the redox reaction to proton translocation (for every two electrons transferred, four hydrogen ions are translocated across the cytoplasmic membrane), and thus conserves the redox energy in a proton gradient.</text>
</comment>
<dbReference type="EC" id="7.1.1.-" evidence="6"/>
<evidence type="ECO:0000256" key="1">
    <source>
        <dbReference type="ARBA" id="ARBA00009173"/>
    </source>
</evidence>
<dbReference type="NCBIfam" id="TIGR01957">
    <property type="entry name" value="nuoB_fam"/>
    <property type="match status" value="1"/>
</dbReference>
<dbReference type="GO" id="GO:0048038">
    <property type="term" value="F:quinone binding"/>
    <property type="evidence" value="ECO:0007669"/>
    <property type="project" value="UniProtKB-KW"/>
</dbReference>
<keyword evidence="6" id="KW-1003">Cell membrane</keyword>
<organism evidence="9 10">
    <name type="scientific">Thermovibrio guaymasensis</name>
    <dbReference type="NCBI Taxonomy" id="240167"/>
    <lineage>
        <taxon>Bacteria</taxon>
        <taxon>Pseudomonadati</taxon>
        <taxon>Aquificota</taxon>
        <taxon>Aquificia</taxon>
        <taxon>Desulfurobacteriales</taxon>
        <taxon>Desulfurobacteriaceae</taxon>
        <taxon>Thermovibrio</taxon>
    </lineage>
</organism>
<keyword evidence="6 7" id="KW-0479">Metal-binding</keyword>
<protein>
    <recommendedName>
        <fullName evidence="6">NADH-quinone oxidoreductase subunit B</fullName>
        <ecNumber evidence="6">7.1.1.-</ecNumber>
    </recommendedName>
    <alternativeName>
        <fullName evidence="6">NADH dehydrogenase I subunit B</fullName>
    </alternativeName>
    <alternativeName>
        <fullName evidence="6">NDH-1 subunit B</fullName>
    </alternativeName>
</protein>
<keyword evidence="3 6" id="KW-0874">Quinone</keyword>
<evidence type="ECO:0000256" key="2">
    <source>
        <dbReference type="ARBA" id="ARBA00022448"/>
    </source>
</evidence>
<dbReference type="InterPro" id="IPR006138">
    <property type="entry name" value="NADH_UQ_OxRdtase_20Kd_su"/>
</dbReference>
<feature type="binding site" evidence="6">
    <location>
        <position position="98"/>
    </location>
    <ligand>
        <name>[4Fe-4S] cluster</name>
        <dbReference type="ChEBI" id="CHEBI:49883"/>
    </ligand>
</feature>
<dbReference type="NCBIfam" id="NF005012">
    <property type="entry name" value="PRK06411.1"/>
    <property type="match status" value="1"/>
</dbReference>
<evidence type="ECO:0000256" key="6">
    <source>
        <dbReference type="HAMAP-Rule" id="MF_01356"/>
    </source>
</evidence>
<comment type="subcellular location">
    <subcellularLocation>
        <location evidence="6">Cell membrane</location>
        <topology evidence="6">Peripheral membrane protein</topology>
        <orientation evidence="6">Cytoplasmic side</orientation>
    </subcellularLocation>
</comment>
<feature type="binding site" evidence="6">
    <location>
        <position position="127"/>
    </location>
    <ligand>
        <name>[4Fe-4S] cluster</name>
        <dbReference type="ChEBI" id="CHEBI:49883"/>
    </ligand>
</feature>
<keyword evidence="6 7" id="KW-0411">Iron-sulfur</keyword>
<sequence>MGIGEGIFLTKLEELINWGRKGSLWPLAFATACCGIEMMAAAASRYDFDRFGVIFRNTPRQCDLLIMCGTISRKMAPIIKRLWDQMPDPKWAIAVGSCAISGNIFQTYSTLRGLDCIVPVDVYVPGCAPKPEAFYEALILLKKKIKRDKPIIVGGGEGCST</sequence>
<accession>A0A420W8N3</accession>
<feature type="binding site" evidence="6">
    <location>
        <position position="34"/>
    </location>
    <ligand>
        <name>[4Fe-4S] cluster</name>
        <dbReference type="ChEBI" id="CHEBI:49883"/>
    </ligand>
</feature>
<evidence type="ECO:0000313" key="9">
    <source>
        <dbReference type="EMBL" id="RKQ63680.1"/>
    </source>
</evidence>
<dbReference type="GO" id="GO:0005506">
    <property type="term" value="F:iron ion binding"/>
    <property type="evidence" value="ECO:0007669"/>
    <property type="project" value="UniProtKB-UniRule"/>
</dbReference>
<dbReference type="GO" id="GO:0009060">
    <property type="term" value="P:aerobic respiration"/>
    <property type="evidence" value="ECO:0007669"/>
    <property type="project" value="TreeGrafter"/>
</dbReference>
<dbReference type="Pfam" id="PF01058">
    <property type="entry name" value="Oxidored_q6"/>
    <property type="match status" value="1"/>
</dbReference>
<comment type="cofactor">
    <cofactor evidence="6">
        <name>[4Fe-4S] cluster</name>
        <dbReference type="ChEBI" id="CHEBI:49883"/>
    </cofactor>
    <text evidence="6">Binds 1 [4Fe-4S] cluster.</text>
</comment>
<keyword evidence="10" id="KW-1185">Reference proteome</keyword>
<keyword evidence="4 6" id="KW-1278">Translocase</keyword>
<dbReference type="HAMAP" id="MF_01356">
    <property type="entry name" value="NDH1_NuoB"/>
    <property type="match status" value="1"/>
</dbReference>
<keyword evidence="6 7" id="KW-0004">4Fe-4S</keyword>
<evidence type="ECO:0000256" key="3">
    <source>
        <dbReference type="ARBA" id="ARBA00022719"/>
    </source>
</evidence>
<dbReference type="AlphaFoldDB" id="A0A420W8N3"/>
<keyword evidence="2 6" id="KW-0813">Transport</keyword>
<keyword evidence="5 6" id="KW-0520">NAD</keyword>
<proteinExistence type="inferred from homology"/>
<evidence type="ECO:0000259" key="8">
    <source>
        <dbReference type="Pfam" id="PF01058"/>
    </source>
</evidence>
<comment type="catalytic activity">
    <reaction evidence="6">
        <text>a quinone + NADH + 5 H(+)(in) = a quinol + NAD(+) + 4 H(+)(out)</text>
        <dbReference type="Rhea" id="RHEA:57888"/>
        <dbReference type="ChEBI" id="CHEBI:15378"/>
        <dbReference type="ChEBI" id="CHEBI:24646"/>
        <dbReference type="ChEBI" id="CHEBI:57540"/>
        <dbReference type="ChEBI" id="CHEBI:57945"/>
        <dbReference type="ChEBI" id="CHEBI:132124"/>
    </reaction>
</comment>
<keyword evidence="6 7" id="KW-0408">Iron</keyword>
<comment type="similarity">
    <text evidence="1 6 7">Belongs to the complex I 20 kDa subunit family.</text>
</comment>
<dbReference type="GO" id="GO:0045271">
    <property type="term" value="C:respiratory chain complex I"/>
    <property type="evidence" value="ECO:0007669"/>
    <property type="project" value="TreeGrafter"/>
</dbReference>
<gene>
    <name evidence="6" type="primary">nuoB</name>
    <name evidence="9" type="ORF">C7457_0560</name>
</gene>
<dbReference type="FunFam" id="3.40.50.12280:FF:000002">
    <property type="entry name" value="NADH-quinone oxidoreductase subunit B"/>
    <property type="match status" value="1"/>
</dbReference>
<evidence type="ECO:0000256" key="5">
    <source>
        <dbReference type="ARBA" id="ARBA00023027"/>
    </source>
</evidence>
<feature type="binding site" evidence="6">
    <location>
        <position position="33"/>
    </location>
    <ligand>
        <name>[4Fe-4S] cluster</name>
        <dbReference type="ChEBI" id="CHEBI:49883"/>
    </ligand>
</feature>
<dbReference type="SUPFAM" id="SSF56770">
    <property type="entry name" value="HydA/Nqo6-like"/>
    <property type="match status" value="1"/>
</dbReference>
<evidence type="ECO:0000313" key="10">
    <source>
        <dbReference type="Proteomes" id="UP000280881"/>
    </source>
</evidence>
<dbReference type="Proteomes" id="UP000280881">
    <property type="component" value="Unassembled WGS sequence"/>
</dbReference>